<sequence>MAEKSEVITLDAAPQDDERLRKMVQEKVKKNVALDKDWTVGGNLESIDHSIPALLLRKDGAWGAVRVDTSPVLNEVSGPGMDPGIALILIKPGETCRFYQSPSVRYFRYAS</sequence>
<gene>
    <name evidence="1" type="ORF">N7539_008564</name>
</gene>
<protein>
    <submittedName>
        <fullName evidence="1">Uncharacterized protein</fullName>
    </submittedName>
</protein>
<evidence type="ECO:0000313" key="2">
    <source>
        <dbReference type="Proteomes" id="UP001148312"/>
    </source>
</evidence>
<name>A0A9X0BLS1_9EURO</name>
<dbReference type="AlphaFoldDB" id="A0A9X0BLS1"/>
<dbReference type="RefSeq" id="XP_056786541.1">
    <property type="nucleotide sequence ID" value="XM_056938159.1"/>
</dbReference>
<reference evidence="1" key="1">
    <citation type="submission" date="2022-12" db="EMBL/GenBank/DDBJ databases">
        <authorList>
            <person name="Petersen C."/>
        </authorList>
    </citation>
    <scope>NUCLEOTIDE SEQUENCE</scope>
    <source>
        <strain evidence="1">IBT 30728</strain>
    </source>
</reference>
<comment type="caution">
    <text evidence="1">The sequence shown here is derived from an EMBL/GenBank/DDBJ whole genome shotgun (WGS) entry which is preliminary data.</text>
</comment>
<dbReference type="EMBL" id="JAPWDQ010000013">
    <property type="protein sequence ID" value="KAJ5471995.1"/>
    <property type="molecule type" value="Genomic_DNA"/>
</dbReference>
<reference evidence="1" key="2">
    <citation type="journal article" date="2023" name="IMA Fungus">
        <title>Comparative genomic study of the Penicillium genus elucidates a diverse pangenome and 15 lateral gene transfer events.</title>
        <authorList>
            <person name="Petersen C."/>
            <person name="Sorensen T."/>
            <person name="Nielsen M.R."/>
            <person name="Sondergaard T.E."/>
            <person name="Sorensen J.L."/>
            <person name="Fitzpatrick D.A."/>
            <person name="Frisvad J.C."/>
            <person name="Nielsen K.L."/>
        </authorList>
    </citation>
    <scope>NUCLEOTIDE SEQUENCE</scope>
    <source>
        <strain evidence="1">IBT 30728</strain>
    </source>
</reference>
<accession>A0A9X0BLS1</accession>
<organism evidence="1 2">
    <name type="scientific">Penicillium diatomitis</name>
    <dbReference type="NCBI Taxonomy" id="2819901"/>
    <lineage>
        <taxon>Eukaryota</taxon>
        <taxon>Fungi</taxon>
        <taxon>Dikarya</taxon>
        <taxon>Ascomycota</taxon>
        <taxon>Pezizomycotina</taxon>
        <taxon>Eurotiomycetes</taxon>
        <taxon>Eurotiomycetidae</taxon>
        <taxon>Eurotiales</taxon>
        <taxon>Aspergillaceae</taxon>
        <taxon>Penicillium</taxon>
    </lineage>
</organism>
<keyword evidence="2" id="KW-1185">Reference proteome</keyword>
<proteinExistence type="predicted"/>
<dbReference type="GeneID" id="81628409"/>
<evidence type="ECO:0000313" key="1">
    <source>
        <dbReference type="EMBL" id="KAJ5471995.1"/>
    </source>
</evidence>
<dbReference type="Proteomes" id="UP001148312">
    <property type="component" value="Unassembled WGS sequence"/>
</dbReference>